<feature type="compositionally biased region" description="Low complexity" evidence="1">
    <location>
        <begin position="251"/>
        <end position="261"/>
    </location>
</feature>
<protein>
    <submittedName>
        <fullName evidence="2">Uncharacterized protein</fullName>
    </submittedName>
</protein>
<name>A0A1L9RHB9_ASPWE</name>
<dbReference type="OrthoDB" id="428854at2759"/>
<feature type="compositionally biased region" description="Basic and acidic residues" evidence="1">
    <location>
        <begin position="213"/>
        <end position="225"/>
    </location>
</feature>
<evidence type="ECO:0000313" key="3">
    <source>
        <dbReference type="Proteomes" id="UP000184383"/>
    </source>
</evidence>
<evidence type="ECO:0000256" key="1">
    <source>
        <dbReference type="SAM" id="MobiDB-lite"/>
    </source>
</evidence>
<feature type="compositionally biased region" description="Low complexity" evidence="1">
    <location>
        <begin position="405"/>
        <end position="421"/>
    </location>
</feature>
<feature type="compositionally biased region" description="Polar residues" evidence="1">
    <location>
        <begin position="262"/>
        <end position="272"/>
    </location>
</feature>
<feature type="compositionally biased region" description="Basic and acidic residues" evidence="1">
    <location>
        <begin position="311"/>
        <end position="322"/>
    </location>
</feature>
<proteinExistence type="predicted"/>
<dbReference type="STRING" id="1073089.A0A1L9RHB9"/>
<keyword evidence="3" id="KW-1185">Reference proteome</keyword>
<dbReference type="Proteomes" id="UP000184383">
    <property type="component" value="Unassembled WGS sequence"/>
</dbReference>
<reference evidence="3" key="1">
    <citation type="journal article" date="2017" name="Genome Biol.">
        <title>Comparative genomics reveals high biological diversity and specific adaptations in the industrially and medically important fungal genus Aspergillus.</title>
        <authorList>
            <person name="de Vries R.P."/>
            <person name="Riley R."/>
            <person name="Wiebenga A."/>
            <person name="Aguilar-Osorio G."/>
            <person name="Amillis S."/>
            <person name="Uchima C.A."/>
            <person name="Anderluh G."/>
            <person name="Asadollahi M."/>
            <person name="Askin M."/>
            <person name="Barry K."/>
            <person name="Battaglia E."/>
            <person name="Bayram O."/>
            <person name="Benocci T."/>
            <person name="Braus-Stromeyer S.A."/>
            <person name="Caldana C."/>
            <person name="Canovas D."/>
            <person name="Cerqueira G.C."/>
            <person name="Chen F."/>
            <person name="Chen W."/>
            <person name="Choi C."/>
            <person name="Clum A."/>
            <person name="Dos Santos R.A."/>
            <person name="Damasio A.R."/>
            <person name="Diallinas G."/>
            <person name="Emri T."/>
            <person name="Fekete E."/>
            <person name="Flipphi M."/>
            <person name="Freyberg S."/>
            <person name="Gallo A."/>
            <person name="Gournas C."/>
            <person name="Habgood R."/>
            <person name="Hainaut M."/>
            <person name="Harispe M.L."/>
            <person name="Henrissat B."/>
            <person name="Hilden K.S."/>
            <person name="Hope R."/>
            <person name="Hossain A."/>
            <person name="Karabika E."/>
            <person name="Karaffa L."/>
            <person name="Karanyi Z."/>
            <person name="Krasevec N."/>
            <person name="Kuo A."/>
            <person name="Kusch H."/>
            <person name="LaButti K."/>
            <person name="Lagendijk E.L."/>
            <person name="Lapidus A."/>
            <person name="Levasseur A."/>
            <person name="Lindquist E."/>
            <person name="Lipzen A."/>
            <person name="Logrieco A.F."/>
            <person name="MacCabe A."/>
            <person name="Maekelae M.R."/>
            <person name="Malavazi I."/>
            <person name="Melin P."/>
            <person name="Meyer V."/>
            <person name="Mielnichuk N."/>
            <person name="Miskei M."/>
            <person name="Molnar A.P."/>
            <person name="Mule G."/>
            <person name="Ngan C.Y."/>
            <person name="Orejas M."/>
            <person name="Orosz E."/>
            <person name="Ouedraogo J.P."/>
            <person name="Overkamp K.M."/>
            <person name="Park H.-S."/>
            <person name="Perrone G."/>
            <person name="Piumi F."/>
            <person name="Punt P.J."/>
            <person name="Ram A.F."/>
            <person name="Ramon A."/>
            <person name="Rauscher S."/>
            <person name="Record E."/>
            <person name="Riano-Pachon D.M."/>
            <person name="Robert V."/>
            <person name="Roehrig J."/>
            <person name="Ruller R."/>
            <person name="Salamov A."/>
            <person name="Salih N.S."/>
            <person name="Samson R.A."/>
            <person name="Sandor E."/>
            <person name="Sanguinetti M."/>
            <person name="Schuetze T."/>
            <person name="Sepcic K."/>
            <person name="Shelest E."/>
            <person name="Sherlock G."/>
            <person name="Sophianopoulou V."/>
            <person name="Squina F.M."/>
            <person name="Sun H."/>
            <person name="Susca A."/>
            <person name="Todd R.B."/>
            <person name="Tsang A."/>
            <person name="Unkles S.E."/>
            <person name="van de Wiele N."/>
            <person name="van Rossen-Uffink D."/>
            <person name="Oliveira J.V."/>
            <person name="Vesth T.C."/>
            <person name="Visser J."/>
            <person name="Yu J.-H."/>
            <person name="Zhou M."/>
            <person name="Andersen M.R."/>
            <person name="Archer D.B."/>
            <person name="Baker S.E."/>
            <person name="Benoit I."/>
            <person name="Brakhage A.A."/>
            <person name="Braus G.H."/>
            <person name="Fischer R."/>
            <person name="Frisvad J.C."/>
            <person name="Goldman G.H."/>
            <person name="Houbraken J."/>
            <person name="Oakley B."/>
            <person name="Pocsi I."/>
            <person name="Scazzocchio C."/>
            <person name="Seiboth B."/>
            <person name="vanKuyk P.A."/>
            <person name="Wortman J."/>
            <person name="Dyer P.S."/>
            <person name="Grigoriev I.V."/>
        </authorList>
    </citation>
    <scope>NUCLEOTIDE SEQUENCE [LARGE SCALE GENOMIC DNA]</scope>
    <source>
        <strain evidence="3">DTO 134E9</strain>
    </source>
</reference>
<feature type="compositionally biased region" description="Low complexity" evidence="1">
    <location>
        <begin position="273"/>
        <end position="285"/>
    </location>
</feature>
<feature type="compositionally biased region" description="Polar residues" evidence="1">
    <location>
        <begin position="286"/>
        <end position="301"/>
    </location>
</feature>
<feature type="compositionally biased region" description="Polar residues" evidence="1">
    <location>
        <begin position="348"/>
        <end position="357"/>
    </location>
</feature>
<feature type="compositionally biased region" description="Low complexity" evidence="1">
    <location>
        <begin position="375"/>
        <end position="390"/>
    </location>
</feature>
<dbReference type="EMBL" id="KV878213">
    <property type="protein sequence ID" value="OJJ34247.1"/>
    <property type="molecule type" value="Genomic_DNA"/>
</dbReference>
<feature type="compositionally biased region" description="Polar residues" evidence="1">
    <location>
        <begin position="170"/>
        <end position="212"/>
    </location>
</feature>
<dbReference type="VEuPathDB" id="FungiDB:ASPWEDRAFT_42197"/>
<gene>
    <name evidence="2" type="ORF">ASPWEDRAFT_42197</name>
</gene>
<feature type="compositionally biased region" description="Polar residues" evidence="1">
    <location>
        <begin position="47"/>
        <end position="58"/>
    </location>
</feature>
<dbReference type="RefSeq" id="XP_040687923.1">
    <property type="nucleotide sequence ID" value="XM_040835733.1"/>
</dbReference>
<accession>A0A1L9RHB9</accession>
<dbReference type="AlphaFoldDB" id="A0A1L9RHB9"/>
<feature type="compositionally biased region" description="Low complexity" evidence="1">
    <location>
        <begin position="135"/>
        <end position="153"/>
    </location>
</feature>
<feature type="compositionally biased region" description="Basic residues" evidence="1">
    <location>
        <begin position="337"/>
        <end position="347"/>
    </location>
</feature>
<feature type="region of interest" description="Disordered" evidence="1">
    <location>
        <begin position="1"/>
        <end position="33"/>
    </location>
</feature>
<organism evidence="2 3">
    <name type="scientific">Aspergillus wentii DTO 134E9</name>
    <dbReference type="NCBI Taxonomy" id="1073089"/>
    <lineage>
        <taxon>Eukaryota</taxon>
        <taxon>Fungi</taxon>
        <taxon>Dikarya</taxon>
        <taxon>Ascomycota</taxon>
        <taxon>Pezizomycotina</taxon>
        <taxon>Eurotiomycetes</taxon>
        <taxon>Eurotiomycetidae</taxon>
        <taxon>Eurotiales</taxon>
        <taxon>Aspergillaceae</taxon>
        <taxon>Aspergillus</taxon>
        <taxon>Aspergillus subgen. Cremei</taxon>
    </lineage>
</organism>
<dbReference type="GeneID" id="63751581"/>
<sequence length="502" mass="54055">MSGLNPFRPRKSENIPGHHHSSSPSITTNYFSAPLPTAAPVANTASVSKEFNSSTVTPHESLARDVDDSDSSDEQSVSDPFHHDSYANDSDDDATQDSNGPRYGTLNPSPYPREFPEDDRPQLQAPGRAAPHPAPSSNLSPPTTATAPSAASAVGIGSKEHPDESEGYFGTSQNSTTANPNILVQSLGTRTASSSSTDVSQFSIHTGTSNHPLTDKFHSNVDVESKPFTSRPSNREKKPPPPPKSHHGKRIISSPVISPSPLQTTSTKPSNRFSFHGSSPESSFSHTPATSSQPSRKSYQPGTGYFPPVAKNHETQPSESLRRSQSQYKRPPTPPLSRRHSQMRRSKSTFSKPNPSRLSLPPGSLEVNAGPPSPIIRSSASSLHRNSRSSMQFQDEDAMDSTNLSAAEPSNSTSSSISRINPVRRVSQTSSLTASAAPPPPPPRRVRGSSNHSNDSARPVSISSEKKADEEFVPYPSNAYDILADLSRLQKEVDDLRGHLRD</sequence>
<evidence type="ECO:0000313" key="2">
    <source>
        <dbReference type="EMBL" id="OJJ34247.1"/>
    </source>
</evidence>
<feature type="region of interest" description="Disordered" evidence="1">
    <location>
        <begin position="47"/>
        <end position="474"/>
    </location>
</feature>